<dbReference type="SMART" id="SM00324">
    <property type="entry name" value="RhoGAP"/>
    <property type="match status" value="1"/>
</dbReference>
<dbReference type="PROSITE" id="PS50238">
    <property type="entry name" value="RHOGAP"/>
    <property type="match status" value="1"/>
</dbReference>
<evidence type="ECO:0000313" key="6">
    <source>
        <dbReference type="EMBL" id="KAG6699157.1"/>
    </source>
</evidence>
<dbReference type="InterPro" id="IPR025757">
    <property type="entry name" value="MIP1_Leuzipper"/>
</dbReference>
<evidence type="ECO:0008006" key="8">
    <source>
        <dbReference type="Google" id="ProtNLM"/>
    </source>
</evidence>
<dbReference type="GO" id="GO:0005096">
    <property type="term" value="F:GTPase activator activity"/>
    <property type="evidence" value="ECO:0007669"/>
    <property type="project" value="UniProtKB-KW"/>
</dbReference>
<dbReference type="Proteomes" id="UP000811246">
    <property type="component" value="Chromosome 8"/>
</dbReference>
<evidence type="ECO:0000256" key="3">
    <source>
        <dbReference type="SAM" id="MobiDB-lite"/>
    </source>
</evidence>
<dbReference type="PANTHER" id="PTHR46265:SF21">
    <property type="entry name" value="RHO GTPASE-ACTIVATING PROTEIN REN1-LIKE ISOFORM X1"/>
    <property type="match status" value="1"/>
</dbReference>
<gene>
    <name evidence="6" type="ORF">I3842_08G055400</name>
</gene>
<dbReference type="EMBL" id="CM031832">
    <property type="protein sequence ID" value="KAG6699157.1"/>
    <property type="molecule type" value="Genomic_DNA"/>
</dbReference>
<feature type="region of interest" description="Disordered" evidence="3">
    <location>
        <begin position="335"/>
        <end position="454"/>
    </location>
</feature>
<dbReference type="CDD" id="cd00821">
    <property type="entry name" value="PH"/>
    <property type="match status" value="1"/>
</dbReference>
<feature type="compositionally biased region" description="Basic and acidic residues" evidence="3">
    <location>
        <begin position="392"/>
        <end position="406"/>
    </location>
</feature>
<proteinExistence type="predicted"/>
<dbReference type="PROSITE" id="PS50003">
    <property type="entry name" value="PH_DOMAIN"/>
    <property type="match status" value="1"/>
</dbReference>
<sequence>MTTRNAESSQGDGGIPPPPPPPPGPPDHLFSRGVNTVFKSGPLFISSKGIGWTSWKKRWFILTRTSLVFFRSDPNTVPQKGSEVNLTLGGIDLNNSGSVEVKADKKLLTVLFPDGRDGRAFTLKAETMEDLYEWKAALENALVQAPSAAHVMGQNGVKVEGILRQAAYVDDVEHRVWEYEQGKNEFSPEEDPHVVADCVKYVLRELPSSPVPASCCTALLEAFRTDRGVRVNAMHGAICEKFPEPNRRLLQRVLVMMLTVASHKAENRMSTSAVAACMAPLLLRPLLAGDCEIQNDFDVGGDGSVQLLQAAAAANHAQAIVITLLEEYDNIFGEESMSPEIYTDSEESGSRSEEATDDDESYGDDEHGDATQESDADDDLENVSNESCSESADSRDDYFCDAKDSGASDSGSKSPEAGGVSEASQKLSSTSNEASLPQHLVPKIGNRSNQSNNGSKMQAIESADLLGDVSKEAILVPRTAPVPTSCFKAPTAISSVPAHSARRQSMWRRTSGRKNLSMESIDYSVEDEVEIQRLEASKTELQNRIAEEAQGNTVLQASLERRKKALHERRLALEQDVARLQELLQKERDLRATLEARTQTYHGHLPGLANIDEKTKAELEEIARAEADINNLKHHVDDLEAQLNQHREQNYCSMHALYNQPQQTPNHQAKLKDKQKDTDGAPTVLLEGSRNKEANPTTAALSKLTMRLNFLKERRSQIANELHVMDKGQGSGQPVQNLDKNQGFEVQSVPNPDTDEGLDYCTLPVNPHRKVGTEGQSIQKGSENQKANLFFHPRTNSR</sequence>
<dbReference type="EMBL" id="CM031832">
    <property type="protein sequence ID" value="KAG6699158.1"/>
    <property type="molecule type" value="Genomic_DNA"/>
</dbReference>
<accession>A0A922JAN6</accession>
<dbReference type="Pfam" id="PF14389">
    <property type="entry name" value="Lzipper-MIP1"/>
    <property type="match status" value="1"/>
</dbReference>
<feature type="compositionally biased region" description="Acidic residues" evidence="3">
    <location>
        <begin position="371"/>
        <end position="381"/>
    </location>
</feature>
<dbReference type="InterPro" id="IPR008936">
    <property type="entry name" value="Rho_GTPase_activation_prot"/>
</dbReference>
<dbReference type="AlphaFoldDB" id="A0A922JAN6"/>
<dbReference type="Pfam" id="PF00620">
    <property type="entry name" value="RhoGAP"/>
    <property type="match status" value="1"/>
</dbReference>
<dbReference type="GO" id="GO:0007165">
    <property type="term" value="P:signal transduction"/>
    <property type="evidence" value="ECO:0007669"/>
    <property type="project" value="InterPro"/>
</dbReference>
<feature type="region of interest" description="Disordered" evidence="3">
    <location>
        <begin position="1"/>
        <end position="28"/>
    </location>
</feature>
<dbReference type="Gene3D" id="1.10.555.10">
    <property type="entry name" value="Rho GTPase activation protein"/>
    <property type="match status" value="1"/>
</dbReference>
<organism evidence="6 7">
    <name type="scientific">Carya illinoinensis</name>
    <name type="common">Pecan</name>
    <dbReference type="NCBI Taxonomy" id="32201"/>
    <lineage>
        <taxon>Eukaryota</taxon>
        <taxon>Viridiplantae</taxon>
        <taxon>Streptophyta</taxon>
        <taxon>Embryophyta</taxon>
        <taxon>Tracheophyta</taxon>
        <taxon>Spermatophyta</taxon>
        <taxon>Magnoliopsida</taxon>
        <taxon>eudicotyledons</taxon>
        <taxon>Gunneridae</taxon>
        <taxon>Pentapetalae</taxon>
        <taxon>rosids</taxon>
        <taxon>fabids</taxon>
        <taxon>Fagales</taxon>
        <taxon>Juglandaceae</taxon>
        <taxon>Carya</taxon>
    </lineage>
</organism>
<feature type="compositionally biased region" description="Polar residues" evidence="3">
    <location>
        <begin position="422"/>
        <end position="435"/>
    </location>
</feature>
<dbReference type="SUPFAM" id="SSF48350">
    <property type="entry name" value="GTPase activation domain, GAP"/>
    <property type="match status" value="1"/>
</dbReference>
<evidence type="ECO:0000256" key="2">
    <source>
        <dbReference type="SAM" id="Coils"/>
    </source>
</evidence>
<feature type="compositionally biased region" description="Basic and acidic residues" evidence="3">
    <location>
        <begin position="670"/>
        <end position="679"/>
    </location>
</feature>
<dbReference type="InterPro" id="IPR000198">
    <property type="entry name" value="RhoGAP_dom"/>
</dbReference>
<name>A0A922JAN6_CARIL</name>
<feature type="domain" description="Rho-GAP" evidence="5">
    <location>
        <begin position="126"/>
        <end position="332"/>
    </location>
</feature>
<feature type="coiled-coil region" evidence="2">
    <location>
        <begin position="524"/>
        <end position="649"/>
    </location>
</feature>
<dbReference type="CDD" id="cd00159">
    <property type="entry name" value="RhoGAP"/>
    <property type="match status" value="1"/>
</dbReference>
<keyword evidence="2" id="KW-0175">Coiled coil</keyword>
<evidence type="ECO:0000313" key="7">
    <source>
        <dbReference type="Proteomes" id="UP000811246"/>
    </source>
</evidence>
<evidence type="ECO:0000256" key="1">
    <source>
        <dbReference type="ARBA" id="ARBA00022468"/>
    </source>
</evidence>
<evidence type="ECO:0000259" key="5">
    <source>
        <dbReference type="PROSITE" id="PS50238"/>
    </source>
</evidence>
<evidence type="ECO:0000259" key="4">
    <source>
        <dbReference type="PROSITE" id="PS50003"/>
    </source>
</evidence>
<dbReference type="SUPFAM" id="SSF50729">
    <property type="entry name" value="PH domain-like"/>
    <property type="match status" value="1"/>
</dbReference>
<feature type="compositionally biased region" description="Polar residues" evidence="3">
    <location>
        <begin position="382"/>
        <end position="391"/>
    </location>
</feature>
<feature type="domain" description="PH" evidence="4">
    <location>
        <begin position="36"/>
        <end position="143"/>
    </location>
</feature>
<feature type="compositionally biased region" description="Polar residues" evidence="3">
    <location>
        <begin position="1"/>
        <end position="10"/>
    </location>
</feature>
<feature type="compositionally biased region" description="Pro residues" evidence="3">
    <location>
        <begin position="15"/>
        <end position="26"/>
    </location>
</feature>
<dbReference type="SMART" id="SM00233">
    <property type="entry name" value="PH"/>
    <property type="match status" value="1"/>
</dbReference>
<dbReference type="InterPro" id="IPR011993">
    <property type="entry name" value="PH-like_dom_sf"/>
</dbReference>
<keyword evidence="1" id="KW-0343">GTPase activation</keyword>
<dbReference type="InterPro" id="IPR052799">
    <property type="entry name" value="Rho_GAP_Regulators"/>
</dbReference>
<dbReference type="PANTHER" id="PTHR46265">
    <property type="entry name" value="RHO GTPASE-ACTIVATING PROTEIN 7"/>
    <property type="match status" value="1"/>
</dbReference>
<dbReference type="Pfam" id="PF00169">
    <property type="entry name" value="PH"/>
    <property type="match status" value="1"/>
</dbReference>
<feature type="compositionally biased region" description="Polar residues" evidence="3">
    <location>
        <begin position="774"/>
        <end position="787"/>
    </location>
</feature>
<feature type="region of interest" description="Disordered" evidence="3">
    <location>
        <begin position="751"/>
        <end position="787"/>
    </location>
</feature>
<dbReference type="Gene3D" id="2.30.29.30">
    <property type="entry name" value="Pleckstrin-homology domain (PH domain)/Phosphotyrosine-binding domain (PTB)"/>
    <property type="match status" value="1"/>
</dbReference>
<comment type="caution">
    <text evidence="6">The sequence shown here is derived from an EMBL/GenBank/DDBJ whole genome shotgun (WGS) entry which is preliminary data.</text>
</comment>
<reference evidence="6" key="1">
    <citation type="submission" date="2021-01" db="EMBL/GenBank/DDBJ databases">
        <authorList>
            <person name="Lovell J.T."/>
            <person name="Bentley N."/>
            <person name="Bhattarai G."/>
            <person name="Jenkins J.W."/>
            <person name="Sreedasyam A."/>
            <person name="Alarcon Y."/>
            <person name="Bock C."/>
            <person name="Boston L."/>
            <person name="Carlson J."/>
            <person name="Cervantes K."/>
            <person name="Clermont K."/>
            <person name="Krom N."/>
            <person name="Kubenka K."/>
            <person name="Mamidi S."/>
            <person name="Mattison C."/>
            <person name="Monteros M."/>
            <person name="Pisani C."/>
            <person name="Plott C."/>
            <person name="Rajasekar S."/>
            <person name="Rhein H.S."/>
            <person name="Rohla C."/>
            <person name="Song M."/>
            <person name="Hilaire R.S."/>
            <person name="Shu S."/>
            <person name="Wells L."/>
            <person name="Wang X."/>
            <person name="Webber J."/>
            <person name="Heerema R.J."/>
            <person name="Klein P."/>
            <person name="Conner P."/>
            <person name="Grauke L."/>
            <person name="Grimwood J."/>
            <person name="Schmutz J."/>
            <person name="Randall J.J."/>
        </authorList>
    </citation>
    <scope>NUCLEOTIDE SEQUENCE</scope>
    <source>
        <tissue evidence="6">Leaf</tissue>
    </source>
</reference>
<protein>
    <recommendedName>
        <fullName evidence="8">Rho GTPase-activating protein REN1-like</fullName>
    </recommendedName>
</protein>
<feature type="region of interest" description="Disordered" evidence="3">
    <location>
        <begin position="663"/>
        <end position="682"/>
    </location>
</feature>
<dbReference type="InterPro" id="IPR001849">
    <property type="entry name" value="PH_domain"/>
</dbReference>